<dbReference type="GO" id="GO:0106274">
    <property type="term" value="F:NAD+-protein-arginine ADP-ribosyltransferase activity"/>
    <property type="evidence" value="ECO:0007669"/>
    <property type="project" value="UniProtKB-UniRule"/>
</dbReference>
<dbReference type="GO" id="GO:0044423">
    <property type="term" value="C:virion component"/>
    <property type="evidence" value="ECO:0007669"/>
    <property type="project" value="UniProtKB-UniRule"/>
</dbReference>
<feature type="active site" evidence="1">
    <location>
        <position position="582"/>
    </location>
</feature>
<feature type="chain" id="PRO_5042303925" description="NAD(+)--arginine ADP-ribosyltransferase" evidence="1">
    <location>
        <begin position="1"/>
        <end position="687"/>
    </location>
</feature>
<comment type="similarity">
    <text evidence="1">Belongs to the Tevenvirinae NAD(+)--arginine ADP-ribosyltransferase family.</text>
</comment>
<dbReference type="PIRSF" id="PIRSF000491">
    <property type="entry name" value="Alt_phage"/>
    <property type="match status" value="1"/>
</dbReference>
<keyword evidence="4" id="KW-1185">Reference proteome</keyword>
<dbReference type="GO" id="GO:0046782">
    <property type="term" value="P:regulation of viral transcription"/>
    <property type="evidence" value="ECO:0007669"/>
    <property type="project" value="UniProtKB-UniRule"/>
</dbReference>
<keyword evidence="1" id="KW-0808">Transferase</keyword>
<comment type="catalytic activity">
    <reaction evidence="1">
        <text>L-arginyl-[protein] + NAD(+) = N(omega)-(ADP-D-ribosyl)-L-arginyl-[protein] + nicotinamide + H(+)</text>
        <dbReference type="Rhea" id="RHEA:19149"/>
        <dbReference type="Rhea" id="RHEA-COMP:10532"/>
        <dbReference type="Rhea" id="RHEA-COMP:15087"/>
        <dbReference type="ChEBI" id="CHEBI:15378"/>
        <dbReference type="ChEBI" id="CHEBI:17154"/>
        <dbReference type="ChEBI" id="CHEBI:29965"/>
        <dbReference type="ChEBI" id="CHEBI:57540"/>
        <dbReference type="ChEBI" id="CHEBI:142554"/>
        <dbReference type="EC" id="2.4.2.31"/>
    </reaction>
</comment>
<accession>A0A2Z5ZD96</accession>
<dbReference type="EMBL" id="LC371242">
    <property type="protein sequence ID" value="BBC78263.1"/>
    <property type="molecule type" value="Genomic_DNA"/>
</dbReference>
<dbReference type="EC" id="2.4.2.31" evidence="1"/>
<dbReference type="SUPFAM" id="SSF56399">
    <property type="entry name" value="ADP-ribosylation"/>
    <property type="match status" value="1"/>
</dbReference>
<comment type="subcellular location">
    <subcellularLocation>
        <location evidence="1">Virion</location>
    </subcellularLocation>
    <text evidence="1">About 25-50 copies per virion. This protein is injected into the bacterial cell along with the viral DNA.</text>
</comment>
<feature type="domain" description="ADP ribosyltransferase" evidence="2">
    <location>
        <begin position="379"/>
        <end position="619"/>
    </location>
</feature>
<proteinExistence type="inferred from homology"/>
<reference evidence="3 4" key="1">
    <citation type="submission" date="2018-02" db="EMBL/GenBank/DDBJ databases">
        <title>Full genome sequencing of a novel polyvalent bacteriophage as one of T4-Family member.</title>
        <authorList>
            <person name="Kawasaki T."/>
            <person name="Saad A.M."/>
            <person name="Yamada T."/>
        </authorList>
    </citation>
    <scope>NUCLEOTIDE SEQUENCE [LARGE SCALE GENOMIC DNA]</scope>
    <source>
        <strain evidence="3 4">EcS1</strain>
    </source>
</reference>
<dbReference type="InterPro" id="IPR003540">
    <property type="entry name" value="ADP-ribosyltransferase"/>
</dbReference>
<name>A0A2Z5ZD96_9CAUD</name>
<evidence type="ECO:0000313" key="4">
    <source>
        <dbReference type="Proteomes" id="UP000250157"/>
    </source>
</evidence>
<keyword evidence="1" id="KW-0946">Virion</keyword>
<sequence length="687" mass="77131">MTDNLLVEVFDSESENGYPVIDLNPKAKVPQLWSIKVPGNDKLVARMVSYLSQGDATKQIKQGDKYAHVILMSLSDKGTPAELKGGLGSDPVGALNTIFDTVYSVVKKNRMDAVMFRFPAKKMKGQERTVQRIMQRLVMARTGGQFKVLDALYTFTSKHAYILIYRKSRGLEDISGIPEINSELYTKVESKVGDVYVSKKTGENVTKDEAFAGSIAEIEKDRSDRSVINRTKVSRRQVAASQSMATDSFSDPKWDEIEARASKFNKPATANLVPEARELELVLTSKAARTRSAERAVNGIGYRLKNLRFIDEDTIARMSDRMTEVLIKNIGQAPLTSVKSMQEYAKLCMDMTEDFKEDFIDKQLDDNYGMSKERAQAEWTMLRTKFIKESLQNYAKNVSDNINGIAGSRTPLQYPVKEQRGIREYVGSGYHDINDYLLGRWSEQSSNIMNRYEVLEAIDGIDAAFERGDRIPENITLWRSQTIRKPIWESLIKNRVFYFRNYVSTSLAPIIFGGWKGNSAIGLAPEEVRSELNIDAGSEEAKDMPGQFENDIRVTVGWAIDGGHKINVIFPGDLSNMPSEMEIILPRGTMVSINSITDASYNDGIQYSNQKFIQAEIMTSEQIEESTIVYDGDALFENGELVAMDTSEPLNFTSFVKASKPNPNKEGLALLASLIDIQEIPERFIQG</sequence>
<dbReference type="Gene3D" id="3.90.176.10">
    <property type="entry name" value="Toxin ADP-ribosyltransferase, Chain A, domain 1"/>
    <property type="match status" value="1"/>
</dbReference>
<comment type="function">
    <text evidence="1">ADP-ribosyltransferase that efficiently ADP-ribosylates one of the two alpha subunits of host RNA polymerase RPOA on an arginine located in the C-terminal region. ADP-ribosylation of RPOA alpha subunit enhances the transcription of viral early genes. Also ribosylates RPOA subunits beta, beta' and sigma 70 and performs an autoribosylation reaction.</text>
</comment>
<dbReference type="Pfam" id="PF03496">
    <property type="entry name" value="ADPrib_exo_Tox"/>
    <property type="match status" value="1"/>
</dbReference>
<comment type="caution">
    <text evidence="1">Lacks conserved residue(s) required for the propagation of feature annotation.</text>
</comment>
<dbReference type="HAMAP" id="MF_04139">
    <property type="entry name" value="ALT_T4"/>
    <property type="match status" value="1"/>
</dbReference>
<feature type="site" description="Cleavage" evidence="1">
    <location>
        <begin position="8"/>
        <end position="9"/>
    </location>
</feature>
<protein>
    <recommendedName>
        <fullName evidence="1">NAD(+)--arginine ADP-ribosyltransferase</fullName>
        <ecNumber evidence="1">2.4.2.31</ecNumber>
    </recommendedName>
</protein>
<dbReference type="GO" id="GO:0016779">
    <property type="term" value="F:nucleotidyltransferase activity"/>
    <property type="evidence" value="ECO:0007669"/>
    <property type="project" value="UniProtKB-KW"/>
</dbReference>
<keyword evidence="1" id="KW-0520">NAD</keyword>
<keyword evidence="1" id="KW-0328">Glycosyltransferase</keyword>
<evidence type="ECO:0000259" key="2">
    <source>
        <dbReference type="Pfam" id="PF03496"/>
    </source>
</evidence>
<dbReference type="Proteomes" id="UP000250157">
    <property type="component" value="Segment"/>
</dbReference>
<evidence type="ECO:0000313" key="3">
    <source>
        <dbReference type="EMBL" id="BBC78263.1"/>
    </source>
</evidence>
<dbReference type="InterPro" id="IPR016225">
    <property type="entry name" value="Phage_T4_Alt-like"/>
</dbReference>
<dbReference type="PROSITE" id="PS51996">
    <property type="entry name" value="TR_MART"/>
    <property type="match status" value="1"/>
</dbReference>
<organism evidence="3 4">
    <name type="scientific">Escherichia phage EcS1</name>
    <dbReference type="NCBI Taxonomy" id="2083276"/>
    <lineage>
        <taxon>Viruses</taxon>
        <taxon>Duplodnaviria</taxon>
        <taxon>Heunggongvirae</taxon>
        <taxon>Uroviricota</taxon>
        <taxon>Caudoviricetes</taxon>
        <taxon>Pantevenvirales</taxon>
        <taxon>Straboviridae</taxon>
        <taxon>Tevenvirinae</taxon>
        <taxon>Kagamiyamavirus</taxon>
        <taxon>Kagamiyamavirus ecs1</taxon>
    </lineage>
</organism>
<evidence type="ECO:0000256" key="1">
    <source>
        <dbReference type="HAMAP-Rule" id="MF_04139"/>
    </source>
</evidence>
<dbReference type="GO" id="GO:0005576">
    <property type="term" value="C:extracellular region"/>
    <property type="evidence" value="ECO:0007669"/>
    <property type="project" value="InterPro"/>
</dbReference>
<keyword evidence="1" id="KW-0548">Nucleotidyltransferase</keyword>